<evidence type="ECO:0000256" key="5">
    <source>
        <dbReference type="ARBA" id="ARBA00022723"/>
    </source>
</evidence>
<dbReference type="Gene3D" id="1.10.8.60">
    <property type="match status" value="1"/>
</dbReference>
<organism evidence="13 14">
    <name type="scientific">Candidatus Curtissbacteria bacterium GW2011_GWA2_41_24</name>
    <dbReference type="NCBI Taxonomy" id="1618411"/>
    <lineage>
        <taxon>Bacteria</taxon>
        <taxon>Candidatus Curtissiibacteriota</taxon>
    </lineage>
</organism>
<name>A0A0G0VVR5_9BACT</name>
<feature type="domain" description="AAA+ ATPase" evidence="12">
    <location>
        <begin position="35"/>
        <end position="192"/>
    </location>
</feature>
<evidence type="ECO:0000259" key="12">
    <source>
        <dbReference type="SMART" id="SM00382"/>
    </source>
</evidence>
<protein>
    <recommendedName>
        <fullName evidence="11">DNA polymerase III subunit gamma/tau</fullName>
        <ecNumber evidence="11">2.7.7.7</ecNumber>
    </recommendedName>
</protein>
<dbReference type="InterPro" id="IPR022754">
    <property type="entry name" value="DNA_pol_III_gamma-3"/>
</dbReference>
<dbReference type="Proteomes" id="UP000034493">
    <property type="component" value="Unassembled WGS sequence"/>
</dbReference>
<evidence type="ECO:0000256" key="7">
    <source>
        <dbReference type="ARBA" id="ARBA00022833"/>
    </source>
</evidence>
<dbReference type="Gene3D" id="1.20.272.10">
    <property type="match status" value="1"/>
</dbReference>
<dbReference type="CDD" id="cd00009">
    <property type="entry name" value="AAA"/>
    <property type="match status" value="1"/>
</dbReference>
<dbReference type="InterPro" id="IPR045085">
    <property type="entry name" value="HLD_clamp_pol_III_gamma_tau"/>
</dbReference>
<dbReference type="NCBIfam" id="NF004046">
    <property type="entry name" value="PRK05563.1"/>
    <property type="match status" value="1"/>
</dbReference>
<dbReference type="SUPFAM" id="SSF48019">
    <property type="entry name" value="post-AAA+ oligomerization domain-like"/>
    <property type="match status" value="1"/>
</dbReference>
<evidence type="ECO:0000256" key="4">
    <source>
        <dbReference type="ARBA" id="ARBA00022705"/>
    </source>
</evidence>
<dbReference type="GO" id="GO:0046872">
    <property type="term" value="F:metal ion binding"/>
    <property type="evidence" value="ECO:0007669"/>
    <property type="project" value="UniProtKB-KW"/>
</dbReference>
<evidence type="ECO:0000313" key="14">
    <source>
        <dbReference type="Proteomes" id="UP000034493"/>
    </source>
</evidence>
<proteinExistence type="inferred from homology"/>
<keyword evidence="2 11" id="KW-0808">Transferase</keyword>
<evidence type="ECO:0000256" key="10">
    <source>
        <dbReference type="ARBA" id="ARBA00049244"/>
    </source>
</evidence>
<dbReference type="SUPFAM" id="SSF52540">
    <property type="entry name" value="P-loop containing nucleoside triphosphate hydrolases"/>
    <property type="match status" value="1"/>
</dbReference>
<dbReference type="Gene3D" id="3.40.50.300">
    <property type="entry name" value="P-loop containing nucleotide triphosphate hydrolases"/>
    <property type="match status" value="1"/>
</dbReference>
<dbReference type="InterPro" id="IPR050238">
    <property type="entry name" value="DNA_Rep/Repair_Clamp_Loader"/>
</dbReference>
<dbReference type="PANTHER" id="PTHR11669">
    <property type="entry name" value="REPLICATION FACTOR C / DNA POLYMERASE III GAMMA-TAU SUBUNIT"/>
    <property type="match status" value="1"/>
</dbReference>
<reference evidence="13 14" key="1">
    <citation type="journal article" date="2015" name="Nature">
        <title>rRNA introns, odd ribosomes, and small enigmatic genomes across a large radiation of phyla.</title>
        <authorList>
            <person name="Brown C.T."/>
            <person name="Hug L.A."/>
            <person name="Thomas B.C."/>
            <person name="Sharon I."/>
            <person name="Castelle C.J."/>
            <person name="Singh A."/>
            <person name="Wilkins M.J."/>
            <person name="Williams K.H."/>
            <person name="Banfield J.F."/>
        </authorList>
    </citation>
    <scope>NUCLEOTIDE SEQUENCE [LARGE SCALE GENOMIC DNA]</scope>
</reference>
<dbReference type="EC" id="2.7.7.7" evidence="11"/>
<dbReference type="SMART" id="SM00382">
    <property type="entry name" value="AAA"/>
    <property type="match status" value="1"/>
</dbReference>
<comment type="function">
    <text evidence="11">DNA polymerase III is a complex, multichain enzyme responsible for most of the replicative synthesis in bacteria. This DNA polymerase also exhibits 3' to 5' exonuclease activity.</text>
</comment>
<evidence type="ECO:0000256" key="9">
    <source>
        <dbReference type="ARBA" id="ARBA00022932"/>
    </source>
</evidence>
<dbReference type="GO" id="GO:0003887">
    <property type="term" value="F:DNA-directed DNA polymerase activity"/>
    <property type="evidence" value="ECO:0007669"/>
    <property type="project" value="UniProtKB-KW"/>
</dbReference>
<keyword evidence="8 11" id="KW-0067">ATP-binding</keyword>
<dbReference type="Pfam" id="PF20964">
    <property type="entry name" value="DnaX_C"/>
    <property type="match status" value="1"/>
</dbReference>
<dbReference type="GO" id="GO:0003677">
    <property type="term" value="F:DNA binding"/>
    <property type="evidence" value="ECO:0007669"/>
    <property type="project" value="InterPro"/>
</dbReference>
<keyword evidence="6 11" id="KW-0547">Nucleotide-binding</keyword>
<evidence type="ECO:0000256" key="6">
    <source>
        <dbReference type="ARBA" id="ARBA00022741"/>
    </source>
</evidence>
<accession>A0A0G0VVR5</accession>
<dbReference type="PANTHER" id="PTHR11669:SF0">
    <property type="entry name" value="PROTEIN STICHEL-LIKE 2"/>
    <property type="match status" value="1"/>
</dbReference>
<dbReference type="InterPro" id="IPR048448">
    <property type="entry name" value="DnaX-like_C"/>
</dbReference>
<dbReference type="PATRIC" id="fig|1618411.3.peg.166"/>
<dbReference type="AlphaFoldDB" id="A0A0G0VVR5"/>
<keyword evidence="4 11" id="KW-0235">DNA replication</keyword>
<evidence type="ECO:0000256" key="2">
    <source>
        <dbReference type="ARBA" id="ARBA00022679"/>
    </source>
</evidence>
<comment type="subunit">
    <text evidence="11">DNA polymerase III contains a core (composed of alpha, epsilon and theta chains) that associates with a tau subunit. This core dimerizes to form the POLIII' complex. PolIII' associates with the gamma complex (composed of gamma, delta, delta', psi and chi chains) and with the beta chain to form the complete DNA polymerase III complex.</text>
</comment>
<evidence type="ECO:0000256" key="1">
    <source>
        <dbReference type="ARBA" id="ARBA00006360"/>
    </source>
</evidence>
<sequence length="532" mass="58984">MTVFYRKYRPQKFDQIVGQKQIVATLLSQLKSGKIGHGYLFAGPRGTGKTSCARILAKAVNCQGLGSRKLGSSKKTLETKFSEPCNKCDSCLAISAGFHLDLIEIDAASNRGIEEIRDLREKIKLAPVAGKYKVYIIDEAHMLTPEAFNALLKTLEEPPAHAIFILCTTLPAKLPSTIISRLQRFNFARAQASEISQTIQNIAKSEAIKISEGAVLAIVSAADGSFRDAVSILDQLSSVRKTVEAKDVLAIAAISGWDQLYNFVEQLAKNQIKSAVLTIEELSQSGADMSLFAREVILFFEKLLLFKIGIALENFDLDGLQIEKIKNLASEFKSGDLQNLMKLFLIAEGEIKLYPLPQIPLVLAVCKYAGPIDEQMVVDKQPFEAQTETNESQSKVIIQSRKTDEDKMEIKSKKTSKSLVSFEKKWQEFLNKVKPLNAHVVALLRSTRPVAFDGADLTLEVFYRFHKEKLEEPKILTVLGKVMEEVIGSPIKLKFVLATKKSSEPAAVKVSDVVDINQFELEKAVAEIFSKP</sequence>
<dbReference type="Pfam" id="PF13177">
    <property type="entry name" value="DNA_pol3_delta2"/>
    <property type="match status" value="1"/>
</dbReference>
<gene>
    <name evidence="11" type="primary">dnaX</name>
    <name evidence="13" type="ORF">UU56_C0002G0074</name>
</gene>
<dbReference type="InterPro" id="IPR008921">
    <property type="entry name" value="DNA_pol3_clamp-load_cplx_C"/>
</dbReference>
<comment type="similarity">
    <text evidence="1 11">Belongs to the DnaX/STICHEL family.</text>
</comment>
<comment type="catalytic activity">
    <reaction evidence="10 11">
        <text>DNA(n) + a 2'-deoxyribonucleoside 5'-triphosphate = DNA(n+1) + diphosphate</text>
        <dbReference type="Rhea" id="RHEA:22508"/>
        <dbReference type="Rhea" id="RHEA-COMP:17339"/>
        <dbReference type="Rhea" id="RHEA-COMP:17340"/>
        <dbReference type="ChEBI" id="CHEBI:33019"/>
        <dbReference type="ChEBI" id="CHEBI:61560"/>
        <dbReference type="ChEBI" id="CHEBI:173112"/>
        <dbReference type="EC" id="2.7.7.7"/>
    </reaction>
</comment>
<dbReference type="FunFam" id="3.40.50.300:FF:000014">
    <property type="entry name" value="DNA polymerase III subunit gamma/tau"/>
    <property type="match status" value="1"/>
</dbReference>
<dbReference type="EMBL" id="LCBC01000002">
    <property type="protein sequence ID" value="KKS04934.1"/>
    <property type="molecule type" value="Genomic_DNA"/>
</dbReference>
<dbReference type="GO" id="GO:0009360">
    <property type="term" value="C:DNA polymerase III complex"/>
    <property type="evidence" value="ECO:0007669"/>
    <property type="project" value="InterPro"/>
</dbReference>
<dbReference type="GO" id="GO:0005524">
    <property type="term" value="F:ATP binding"/>
    <property type="evidence" value="ECO:0007669"/>
    <property type="project" value="UniProtKB-KW"/>
</dbReference>
<evidence type="ECO:0000256" key="3">
    <source>
        <dbReference type="ARBA" id="ARBA00022695"/>
    </source>
</evidence>
<keyword evidence="3 11" id="KW-0548">Nucleotidyltransferase</keyword>
<keyword evidence="7" id="KW-0862">Zinc</keyword>
<dbReference type="InterPro" id="IPR012763">
    <property type="entry name" value="DNA_pol_III_sug/sutau_N"/>
</dbReference>
<dbReference type="InterPro" id="IPR003593">
    <property type="entry name" value="AAA+_ATPase"/>
</dbReference>
<dbReference type="GO" id="GO:0006261">
    <property type="term" value="P:DNA-templated DNA replication"/>
    <property type="evidence" value="ECO:0007669"/>
    <property type="project" value="TreeGrafter"/>
</dbReference>
<dbReference type="Pfam" id="PF22608">
    <property type="entry name" value="DNAX_ATPase_lid"/>
    <property type="match status" value="1"/>
</dbReference>
<dbReference type="InterPro" id="IPR027417">
    <property type="entry name" value="P-loop_NTPase"/>
</dbReference>
<comment type="caution">
    <text evidence="13">The sequence shown here is derived from an EMBL/GenBank/DDBJ whole genome shotgun (WGS) entry which is preliminary data.</text>
</comment>
<evidence type="ECO:0000313" key="13">
    <source>
        <dbReference type="EMBL" id="KKS04934.1"/>
    </source>
</evidence>
<keyword evidence="9 11" id="KW-0239">DNA-directed DNA polymerase</keyword>
<evidence type="ECO:0000256" key="11">
    <source>
        <dbReference type="RuleBase" id="RU364063"/>
    </source>
</evidence>
<evidence type="ECO:0000256" key="8">
    <source>
        <dbReference type="ARBA" id="ARBA00022840"/>
    </source>
</evidence>
<dbReference type="Pfam" id="PF12169">
    <property type="entry name" value="DNA_pol3_gamma3"/>
    <property type="match status" value="1"/>
</dbReference>
<dbReference type="NCBIfam" id="TIGR02397">
    <property type="entry name" value="dnaX_nterm"/>
    <property type="match status" value="1"/>
</dbReference>
<keyword evidence="5" id="KW-0479">Metal-binding</keyword>